<dbReference type="InterPro" id="IPR011990">
    <property type="entry name" value="TPR-like_helical_dom_sf"/>
</dbReference>
<keyword evidence="9" id="KW-0627">Porphyrin biosynthesis</keyword>
<reference evidence="12" key="1">
    <citation type="submission" date="2022-09" db="EMBL/GenBank/DDBJ databases">
        <title>Tahibacter sp. nov., isolated from a fresh water.</title>
        <authorList>
            <person name="Baek J.H."/>
            <person name="Lee J.K."/>
            <person name="Kim J.M."/>
            <person name="Jeon C.O."/>
        </authorList>
    </citation>
    <scope>NUCLEOTIDE SEQUENCE</scope>
    <source>
        <strain evidence="12">W38</strain>
    </source>
</reference>
<dbReference type="InterPro" id="IPR010817">
    <property type="entry name" value="HemY_N"/>
</dbReference>
<feature type="transmembrane region" description="Helical" evidence="10">
    <location>
        <begin position="44"/>
        <end position="65"/>
    </location>
</feature>
<keyword evidence="5" id="KW-0997">Cell inner membrane</keyword>
<evidence type="ECO:0000256" key="3">
    <source>
        <dbReference type="ARBA" id="ARBA00004744"/>
    </source>
</evidence>
<dbReference type="InterPro" id="IPR005254">
    <property type="entry name" value="Heme_biosyn_assoc_TPR_pro"/>
</dbReference>
<evidence type="ECO:0000256" key="6">
    <source>
        <dbReference type="ARBA" id="ARBA00022692"/>
    </source>
</evidence>
<dbReference type="NCBIfam" id="TIGR00540">
    <property type="entry name" value="TPR_hemY_coli"/>
    <property type="match status" value="1"/>
</dbReference>
<gene>
    <name evidence="12" type="ORF">N4264_01310</name>
</gene>
<proteinExistence type="predicted"/>
<dbReference type="EMBL" id="CP104694">
    <property type="protein sequence ID" value="UXI68316.1"/>
    <property type="molecule type" value="Genomic_DNA"/>
</dbReference>
<name>A0ABY6BE53_9GAMM</name>
<accession>A0ABY6BE53</accession>
<evidence type="ECO:0000256" key="10">
    <source>
        <dbReference type="SAM" id="Phobius"/>
    </source>
</evidence>
<evidence type="ECO:0000256" key="1">
    <source>
        <dbReference type="ARBA" id="ARBA00002962"/>
    </source>
</evidence>
<evidence type="ECO:0000256" key="4">
    <source>
        <dbReference type="ARBA" id="ARBA00022475"/>
    </source>
</evidence>
<dbReference type="Proteomes" id="UP001064632">
    <property type="component" value="Chromosome"/>
</dbReference>
<keyword evidence="6 10" id="KW-0812">Transmembrane</keyword>
<protein>
    <submittedName>
        <fullName evidence="12">Heme biosynthesis protein HemY</fullName>
    </submittedName>
</protein>
<keyword evidence="13" id="KW-1185">Reference proteome</keyword>
<organism evidence="12 13">
    <name type="scientific">Tahibacter amnicola</name>
    <dbReference type="NCBI Taxonomy" id="2976241"/>
    <lineage>
        <taxon>Bacteria</taxon>
        <taxon>Pseudomonadati</taxon>
        <taxon>Pseudomonadota</taxon>
        <taxon>Gammaproteobacteria</taxon>
        <taxon>Lysobacterales</taxon>
        <taxon>Rhodanobacteraceae</taxon>
        <taxon>Tahibacter</taxon>
    </lineage>
</organism>
<evidence type="ECO:0000313" key="12">
    <source>
        <dbReference type="EMBL" id="UXI68316.1"/>
    </source>
</evidence>
<comment type="subcellular location">
    <subcellularLocation>
        <location evidence="2">Cell inner membrane</location>
        <topology evidence="2">Multi-pass membrane protein</topology>
    </subcellularLocation>
</comment>
<evidence type="ECO:0000256" key="2">
    <source>
        <dbReference type="ARBA" id="ARBA00004429"/>
    </source>
</evidence>
<evidence type="ECO:0000256" key="5">
    <source>
        <dbReference type="ARBA" id="ARBA00022519"/>
    </source>
</evidence>
<dbReference type="SUPFAM" id="SSF48452">
    <property type="entry name" value="TPR-like"/>
    <property type="match status" value="1"/>
</dbReference>
<feature type="domain" description="HemY N-terminal" evidence="11">
    <location>
        <begin position="29"/>
        <end position="128"/>
    </location>
</feature>
<dbReference type="Gene3D" id="1.25.40.10">
    <property type="entry name" value="Tetratricopeptide repeat domain"/>
    <property type="match status" value="1"/>
</dbReference>
<dbReference type="Pfam" id="PF07219">
    <property type="entry name" value="HemY_N"/>
    <property type="match status" value="1"/>
</dbReference>
<comment type="pathway">
    <text evidence="3">Porphyrin-containing compound metabolism; protoheme biosynthesis.</text>
</comment>
<sequence length="421" mass="45003">MKYWISGLLLVAAMLAAAYGYQWVAANPGYVLIRYGNTALETTLVLAIVALALSWAALTLAWRLARWPLRLWSRRARKKSRERLAAGLVALTEGRYQRAEKELARATQYHELRAPALLAAARAALAQGESARVDAVLGEAAAAAPAAALTLRARLKREQGEHAQAFELLAPEARTNTLVPAAWVEYIEAALAIGNADAAFAALTPLARTQSLSHTRLEAIEARVIAAALSAQTNAEDLNTLWASLSRGQRRIVPALVAYATRIAALGQPLAGMSEIEAYLRKDWSDPVVLAYAELPGADAAARLRTAESWLKAHPHSPALLVALGRLCAAAQVWGKGREYLERALALHDSALAWEALADCVAGDGDATLATACYRNALRSARGEPVPGLAQVLPRAVPDTRALIGEERSEHGVPRLPGSVG</sequence>
<evidence type="ECO:0000313" key="13">
    <source>
        <dbReference type="Proteomes" id="UP001064632"/>
    </source>
</evidence>
<dbReference type="RefSeq" id="WP_261695276.1">
    <property type="nucleotide sequence ID" value="NZ_CP104694.1"/>
</dbReference>
<keyword evidence="7 10" id="KW-1133">Transmembrane helix</keyword>
<evidence type="ECO:0000256" key="7">
    <source>
        <dbReference type="ARBA" id="ARBA00022989"/>
    </source>
</evidence>
<keyword evidence="8 10" id="KW-0472">Membrane</keyword>
<keyword evidence="4" id="KW-1003">Cell membrane</keyword>
<evidence type="ECO:0000259" key="11">
    <source>
        <dbReference type="Pfam" id="PF07219"/>
    </source>
</evidence>
<evidence type="ECO:0000256" key="8">
    <source>
        <dbReference type="ARBA" id="ARBA00023136"/>
    </source>
</evidence>
<evidence type="ECO:0000256" key="9">
    <source>
        <dbReference type="ARBA" id="ARBA00023244"/>
    </source>
</evidence>
<comment type="function">
    <text evidence="1">Involved in a late step of protoheme IX synthesis.</text>
</comment>